<organism evidence="2 3">
    <name type="scientific">Mycena sanguinolenta</name>
    <dbReference type="NCBI Taxonomy" id="230812"/>
    <lineage>
        <taxon>Eukaryota</taxon>
        <taxon>Fungi</taxon>
        <taxon>Dikarya</taxon>
        <taxon>Basidiomycota</taxon>
        <taxon>Agaricomycotina</taxon>
        <taxon>Agaricomycetes</taxon>
        <taxon>Agaricomycetidae</taxon>
        <taxon>Agaricales</taxon>
        <taxon>Marasmiineae</taxon>
        <taxon>Mycenaceae</taxon>
        <taxon>Mycena</taxon>
    </lineage>
</organism>
<evidence type="ECO:0000256" key="1">
    <source>
        <dbReference type="SAM" id="MobiDB-lite"/>
    </source>
</evidence>
<proteinExistence type="predicted"/>
<gene>
    <name evidence="2" type="ORF">MSAN_01338400</name>
</gene>
<reference evidence="2" key="1">
    <citation type="submission" date="2020-05" db="EMBL/GenBank/DDBJ databases">
        <title>Mycena genomes resolve the evolution of fungal bioluminescence.</title>
        <authorList>
            <person name="Tsai I.J."/>
        </authorList>
    </citation>
    <scope>NUCLEOTIDE SEQUENCE</scope>
    <source>
        <strain evidence="2">160909Yilan</strain>
    </source>
</reference>
<dbReference type="Proteomes" id="UP000623467">
    <property type="component" value="Unassembled WGS sequence"/>
</dbReference>
<accession>A0A8H6YFP8</accession>
<evidence type="ECO:0000313" key="3">
    <source>
        <dbReference type="Proteomes" id="UP000623467"/>
    </source>
</evidence>
<dbReference type="EMBL" id="JACAZH010000010">
    <property type="protein sequence ID" value="KAF7357424.1"/>
    <property type="molecule type" value="Genomic_DNA"/>
</dbReference>
<comment type="caution">
    <text evidence="2">The sequence shown here is derived from an EMBL/GenBank/DDBJ whole genome shotgun (WGS) entry which is preliminary data.</text>
</comment>
<keyword evidence="3" id="KW-1185">Reference proteome</keyword>
<protein>
    <submittedName>
        <fullName evidence="2">Uncharacterized protein</fullName>
    </submittedName>
</protein>
<name>A0A8H6YFP8_9AGAR</name>
<evidence type="ECO:0000313" key="2">
    <source>
        <dbReference type="EMBL" id="KAF7357424.1"/>
    </source>
</evidence>
<dbReference type="AlphaFoldDB" id="A0A8H6YFP8"/>
<sequence>MCLTKKRQIASPLIDLCAMTVDLPSDDVRATESATVPRSLRGAGDLSDPTPSRLNGELLHCPCRIESKLTRSHRIAALHLCLPRYARWITPLLRSMCCRRTVQAILSPPQTLCGNELCAFRMTRALGLRTRCTLYAVARECPGDRERAAHRLQLPQFRCTCACAAPSTATELGNAPSLDGLKLLRTG</sequence>
<feature type="region of interest" description="Disordered" evidence="1">
    <location>
        <begin position="32"/>
        <end position="51"/>
    </location>
</feature>